<gene>
    <name evidence="2" type="ORF">g.35129</name>
</gene>
<dbReference type="Pfam" id="PF16087">
    <property type="entry name" value="DUF4817"/>
    <property type="match status" value="1"/>
</dbReference>
<dbReference type="Gene3D" id="3.30.420.10">
    <property type="entry name" value="Ribonuclease H-like superfamily/Ribonuclease H"/>
    <property type="match status" value="1"/>
</dbReference>
<dbReference type="AlphaFoldDB" id="A0A1B6FPU0"/>
<dbReference type="GO" id="GO:0003676">
    <property type="term" value="F:nucleic acid binding"/>
    <property type="evidence" value="ECO:0007669"/>
    <property type="project" value="InterPro"/>
</dbReference>
<protein>
    <recommendedName>
        <fullName evidence="1">DUF4817 domain-containing protein</fullName>
    </recommendedName>
</protein>
<proteinExistence type="predicted"/>
<reference evidence="2" key="1">
    <citation type="submission" date="2015-11" db="EMBL/GenBank/DDBJ databases">
        <title>De novo transcriptome assembly of four potential Pierce s Disease insect vectors from Arizona vineyards.</title>
        <authorList>
            <person name="Tassone E.E."/>
        </authorList>
    </citation>
    <scope>NUCLEOTIDE SEQUENCE</scope>
</reference>
<dbReference type="EMBL" id="GECZ01017600">
    <property type="protein sequence ID" value="JAS52169.1"/>
    <property type="molecule type" value="Transcribed_RNA"/>
</dbReference>
<feature type="domain" description="DUF4817" evidence="1">
    <location>
        <begin position="14"/>
        <end position="63"/>
    </location>
</feature>
<dbReference type="InterPro" id="IPR032135">
    <property type="entry name" value="DUF4817"/>
</dbReference>
<dbReference type="PANTHER" id="PTHR47326">
    <property type="entry name" value="TRANSPOSABLE ELEMENT TC3 TRANSPOSASE-LIKE PROTEIN"/>
    <property type="match status" value="1"/>
</dbReference>
<name>A0A1B6FPU0_9HEMI</name>
<organism evidence="2">
    <name type="scientific">Cuerna arida</name>
    <dbReference type="NCBI Taxonomy" id="1464854"/>
    <lineage>
        <taxon>Eukaryota</taxon>
        <taxon>Metazoa</taxon>
        <taxon>Ecdysozoa</taxon>
        <taxon>Arthropoda</taxon>
        <taxon>Hexapoda</taxon>
        <taxon>Insecta</taxon>
        <taxon>Pterygota</taxon>
        <taxon>Neoptera</taxon>
        <taxon>Paraneoptera</taxon>
        <taxon>Hemiptera</taxon>
        <taxon>Auchenorrhyncha</taxon>
        <taxon>Membracoidea</taxon>
        <taxon>Cicadellidae</taxon>
        <taxon>Cicadellinae</taxon>
        <taxon>Proconiini</taxon>
        <taxon>Cuerna</taxon>
    </lineage>
</organism>
<evidence type="ECO:0000259" key="1">
    <source>
        <dbReference type="Pfam" id="PF16087"/>
    </source>
</evidence>
<accession>A0A1B6FPU0</accession>
<evidence type="ECO:0000313" key="2">
    <source>
        <dbReference type="EMBL" id="JAS52169.1"/>
    </source>
</evidence>
<sequence length="281" mass="32932">MNRYHLHSNMLTDQEKARCVMWFAETKSLTQVCRNFRREYNRQPPSRSNILQWVNKFKNSGSVKKGKSTGRPRVLQERVAQVEVSFEVSPSQSIRVASRELNIPKSTVHKILRKRLGYYPYKLQLVHQLKPNDKPRRLAFATDMLDRIDDEPTFLSRICFSDEASFHTCGKVNKHNCRIWGTQNPHQVLEYERDSPKINVWCGIMRNKVVGPFFFIENNINGVIYQDMLELFAIPQIQGIPGIIFQQDGAPPHWRLDVRQCLDRHFPQRWIGRGGPLYRPA</sequence>
<feature type="non-terminal residue" evidence="2">
    <location>
        <position position="281"/>
    </location>
</feature>
<dbReference type="PANTHER" id="PTHR47326:SF1">
    <property type="entry name" value="HTH PSQ-TYPE DOMAIN-CONTAINING PROTEIN"/>
    <property type="match status" value="1"/>
</dbReference>
<dbReference type="InterPro" id="IPR036397">
    <property type="entry name" value="RNaseH_sf"/>
</dbReference>